<sequence>MSFEATIKRDDILFSRDVTLEAEMRVAEAPGQFNNAAARKVYRNDGVSIPGKNFDQGSADPTHGARNDDDASCLHHKNFSRAPFSGSGDPSRPARCGSR</sequence>
<name>A0A0K2VZI8_MESPL</name>
<evidence type="ECO:0000313" key="3">
    <source>
        <dbReference type="Proteomes" id="UP000182888"/>
    </source>
</evidence>
<feature type="compositionally biased region" description="Basic and acidic residues" evidence="1">
    <location>
        <begin position="63"/>
        <end position="73"/>
    </location>
</feature>
<evidence type="ECO:0000256" key="1">
    <source>
        <dbReference type="SAM" id="MobiDB-lite"/>
    </source>
</evidence>
<feature type="region of interest" description="Disordered" evidence="1">
    <location>
        <begin position="46"/>
        <end position="99"/>
    </location>
</feature>
<evidence type="ECO:0000313" key="2">
    <source>
        <dbReference type="EMBL" id="CDX57495.1"/>
    </source>
</evidence>
<proteinExistence type="predicted"/>
<accession>A0A0K2VZI8</accession>
<gene>
    <name evidence="2" type="ORF">MPL1032_220026</name>
</gene>
<dbReference type="AlphaFoldDB" id="A0A0K2VZI8"/>
<protein>
    <submittedName>
        <fullName evidence="2">Uncharacterized protein</fullName>
    </submittedName>
</protein>
<dbReference type="EMBL" id="CCND01000015">
    <property type="protein sequence ID" value="CDX57495.1"/>
    <property type="molecule type" value="Genomic_DNA"/>
</dbReference>
<reference evidence="3" key="1">
    <citation type="submission" date="2014-08" db="EMBL/GenBank/DDBJ databases">
        <authorList>
            <person name="Edwards T."/>
        </authorList>
    </citation>
    <scope>NUCLEOTIDE SEQUENCE [LARGE SCALE GENOMIC DNA]</scope>
</reference>
<organism evidence="2 3">
    <name type="scientific">Mesorhizobium plurifarium</name>
    <dbReference type="NCBI Taxonomy" id="69974"/>
    <lineage>
        <taxon>Bacteria</taxon>
        <taxon>Pseudomonadati</taxon>
        <taxon>Pseudomonadota</taxon>
        <taxon>Alphaproteobacteria</taxon>
        <taxon>Hyphomicrobiales</taxon>
        <taxon>Phyllobacteriaceae</taxon>
        <taxon>Mesorhizobium</taxon>
    </lineage>
</organism>
<dbReference type="Proteomes" id="UP000182888">
    <property type="component" value="Unassembled WGS sequence"/>
</dbReference>